<dbReference type="Pfam" id="PF13649">
    <property type="entry name" value="Methyltransf_25"/>
    <property type="match status" value="1"/>
</dbReference>
<dbReference type="Pfam" id="PF02585">
    <property type="entry name" value="PIG-L"/>
    <property type="match status" value="1"/>
</dbReference>
<dbReference type="EMBL" id="CP001819">
    <property type="protein sequence ID" value="ACZ21934.1"/>
    <property type="molecule type" value="Genomic_DNA"/>
</dbReference>
<dbReference type="KEGG" id="ske:Sked_20100"/>
<accession>D1BHL4</accession>
<dbReference type="InterPro" id="IPR024078">
    <property type="entry name" value="LmbE-like_dom_sf"/>
</dbReference>
<evidence type="ECO:0000313" key="4">
    <source>
        <dbReference type="EMBL" id="ACZ21934.1"/>
    </source>
</evidence>
<dbReference type="STRING" id="446469.Sked_20100"/>
<keyword evidence="5" id="KW-1185">Reference proteome</keyword>
<feature type="compositionally biased region" description="Polar residues" evidence="2">
    <location>
        <begin position="291"/>
        <end position="305"/>
    </location>
</feature>
<sequence>MVSFDHREPGTLETAWCLSGRLDALEPLDLDVHAGRPVTHVVVLAAHPDDETLGAAGLVHRLAATGARVTYVIASDGESSHPGSPTTTSTALARARREEVVAAVDQVAPGAAVHLLGLPDGGLREHRAVLRATLDALVGAASAAVVTGERRSADSDIPPDEGNPSVLVVAPWAGDGHRDHRIAGEVAREVADARGLSLLEYPVWFWHWASPEDPDQPWTSMRRLDLDTDDLCARRRAMSEHRSQVAPLSDQPGDEALLGPEMLQHFDRPNEVFVVHGAGGASAASPPDTARTASDSTPAAAGSTSSLGEEFFDRFYAGKADPWGFESRWYEERKRAVTLASLPRQRFRSALEIGCSTGVLTAELADRSDSVLGVDIAAAPLEAARRRLGGRARFEQLTTPDEWPEGEFDLVVLSEVGYYYGHDDLATMLDRAVGSLASDGVLLLCHWRHPVAEYPLGGDEVHHAALDLPGLEVLVHHEEEDFVLDVLVRAPATSVARETGLL</sequence>
<evidence type="ECO:0000256" key="2">
    <source>
        <dbReference type="SAM" id="MobiDB-lite"/>
    </source>
</evidence>
<evidence type="ECO:0000256" key="1">
    <source>
        <dbReference type="ARBA" id="ARBA00022833"/>
    </source>
</evidence>
<dbReference type="PANTHER" id="PTHR12993">
    <property type="entry name" value="N-ACETYLGLUCOSAMINYL-PHOSPHATIDYLINOSITOL DE-N-ACETYLASE-RELATED"/>
    <property type="match status" value="1"/>
</dbReference>
<dbReference type="GO" id="GO:0016811">
    <property type="term" value="F:hydrolase activity, acting on carbon-nitrogen (but not peptide) bonds, in linear amides"/>
    <property type="evidence" value="ECO:0007669"/>
    <property type="project" value="TreeGrafter"/>
</dbReference>
<keyword evidence="1" id="KW-0862">Zinc</keyword>
<proteinExistence type="predicted"/>
<protein>
    <submittedName>
        <fullName evidence="4">Uncharacterized LmbE-like protein</fullName>
    </submittedName>
</protein>
<dbReference type="OrthoDB" id="116799at2"/>
<reference evidence="4 5" key="1">
    <citation type="journal article" date="2009" name="Stand. Genomic Sci.">
        <title>Complete genome sequence of Sanguibacter keddieii type strain (ST-74).</title>
        <authorList>
            <person name="Ivanova N."/>
            <person name="Sikorski J."/>
            <person name="Sims D."/>
            <person name="Brettin T."/>
            <person name="Detter J.C."/>
            <person name="Han C."/>
            <person name="Lapidus A."/>
            <person name="Copeland A."/>
            <person name="Glavina Del Rio T."/>
            <person name="Nolan M."/>
            <person name="Chen F."/>
            <person name="Lucas S."/>
            <person name="Tice H."/>
            <person name="Cheng J.F."/>
            <person name="Bruce D."/>
            <person name="Goodwin L."/>
            <person name="Pitluck S."/>
            <person name="Pati A."/>
            <person name="Mavromatis K."/>
            <person name="Chen A."/>
            <person name="Palaniappan K."/>
            <person name="D'haeseleer P."/>
            <person name="Chain P."/>
            <person name="Bristow J."/>
            <person name="Eisen J.A."/>
            <person name="Markowitz V."/>
            <person name="Hugenholtz P."/>
            <person name="Goker M."/>
            <person name="Pukall R."/>
            <person name="Klenk H.P."/>
            <person name="Kyrpides N.C."/>
        </authorList>
    </citation>
    <scope>NUCLEOTIDE SEQUENCE [LARGE SCALE GENOMIC DNA]</scope>
    <source>
        <strain evidence="5">ATCC 51767 / DSM 10542 / NCFB 3025 / ST-74</strain>
    </source>
</reference>
<dbReference type="Proteomes" id="UP000000322">
    <property type="component" value="Chromosome"/>
</dbReference>
<dbReference type="eggNOG" id="COG4976">
    <property type="taxonomic scope" value="Bacteria"/>
</dbReference>
<dbReference type="CDD" id="cd02440">
    <property type="entry name" value="AdoMet_MTases"/>
    <property type="match status" value="1"/>
</dbReference>
<dbReference type="GO" id="GO:0016137">
    <property type="term" value="P:glycoside metabolic process"/>
    <property type="evidence" value="ECO:0007669"/>
    <property type="project" value="UniProtKB-ARBA"/>
</dbReference>
<dbReference type="HOGENOM" id="CLU_024122_0_0_11"/>
<name>D1BHL4_SANKS</name>
<evidence type="ECO:0000313" key="5">
    <source>
        <dbReference type="Proteomes" id="UP000000322"/>
    </source>
</evidence>
<evidence type="ECO:0000259" key="3">
    <source>
        <dbReference type="Pfam" id="PF13649"/>
    </source>
</evidence>
<dbReference type="Gene3D" id="3.40.50.10320">
    <property type="entry name" value="LmbE-like"/>
    <property type="match status" value="1"/>
</dbReference>
<feature type="domain" description="Methyltransferase" evidence="3">
    <location>
        <begin position="351"/>
        <end position="440"/>
    </location>
</feature>
<dbReference type="InterPro" id="IPR029063">
    <property type="entry name" value="SAM-dependent_MTases_sf"/>
</dbReference>
<gene>
    <name evidence="4" type="ordered locus">Sked_20100</name>
</gene>
<dbReference type="InterPro" id="IPR041698">
    <property type="entry name" value="Methyltransf_25"/>
</dbReference>
<dbReference type="Gene3D" id="3.40.50.150">
    <property type="entry name" value="Vaccinia Virus protein VP39"/>
    <property type="match status" value="1"/>
</dbReference>
<dbReference type="PANTHER" id="PTHR12993:SF29">
    <property type="entry name" value="BLR3841 PROTEIN"/>
    <property type="match status" value="1"/>
</dbReference>
<organism evidence="4 5">
    <name type="scientific">Sanguibacter keddieii (strain ATCC 51767 / DSM 10542 / NCFB 3025 / ST-74)</name>
    <dbReference type="NCBI Taxonomy" id="446469"/>
    <lineage>
        <taxon>Bacteria</taxon>
        <taxon>Bacillati</taxon>
        <taxon>Actinomycetota</taxon>
        <taxon>Actinomycetes</taxon>
        <taxon>Micrococcales</taxon>
        <taxon>Sanguibacteraceae</taxon>
        <taxon>Sanguibacter</taxon>
    </lineage>
</organism>
<dbReference type="AlphaFoldDB" id="D1BHL4"/>
<dbReference type="SUPFAM" id="SSF53335">
    <property type="entry name" value="S-adenosyl-L-methionine-dependent methyltransferases"/>
    <property type="match status" value="1"/>
</dbReference>
<dbReference type="SUPFAM" id="SSF102588">
    <property type="entry name" value="LmbE-like"/>
    <property type="match status" value="1"/>
</dbReference>
<dbReference type="InterPro" id="IPR003737">
    <property type="entry name" value="GlcNAc_PI_deacetylase-related"/>
</dbReference>
<feature type="region of interest" description="Disordered" evidence="2">
    <location>
        <begin position="279"/>
        <end position="305"/>
    </location>
</feature>
<dbReference type="eggNOG" id="COG2120">
    <property type="taxonomic scope" value="Bacteria"/>
</dbReference>